<dbReference type="PANTHER" id="PTHR11739">
    <property type="entry name" value="CITRATE SYNTHASE"/>
    <property type="match status" value="1"/>
</dbReference>
<dbReference type="InterPro" id="IPR016143">
    <property type="entry name" value="Citrate_synth-like_sm_a-sub"/>
</dbReference>
<organism evidence="6 7">
    <name type="scientific">Pseudonocardia alaniniphila</name>
    <dbReference type="NCBI Taxonomy" id="75291"/>
    <lineage>
        <taxon>Bacteria</taxon>
        <taxon>Bacillati</taxon>
        <taxon>Actinomycetota</taxon>
        <taxon>Actinomycetes</taxon>
        <taxon>Pseudonocardiales</taxon>
        <taxon>Pseudonocardiaceae</taxon>
        <taxon>Pseudonocardia</taxon>
    </lineage>
</organism>
<evidence type="ECO:0000256" key="3">
    <source>
        <dbReference type="ARBA" id="ARBA00012972"/>
    </source>
</evidence>
<dbReference type="InterPro" id="IPR036969">
    <property type="entry name" value="Citrate_synthase_sf"/>
</dbReference>
<evidence type="ECO:0000256" key="4">
    <source>
        <dbReference type="ARBA" id="ARBA00022679"/>
    </source>
</evidence>
<protein>
    <recommendedName>
        <fullName evidence="3">citrate synthase (unknown stereospecificity)</fullName>
        <ecNumber evidence="3">2.3.3.16</ecNumber>
    </recommendedName>
</protein>
<dbReference type="PANTHER" id="PTHR11739:SF4">
    <property type="entry name" value="CITRATE SYNTHASE, PEROXISOMAL"/>
    <property type="match status" value="1"/>
</dbReference>
<dbReference type="SUPFAM" id="SSF48256">
    <property type="entry name" value="Citrate synthase"/>
    <property type="match status" value="1"/>
</dbReference>
<keyword evidence="7" id="KW-1185">Reference proteome</keyword>
<keyword evidence="4" id="KW-0808">Transferase</keyword>
<dbReference type="SUPFAM" id="SSF46955">
    <property type="entry name" value="Putative DNA-binding domain"/>
    <property type="match status" value="1"/>
</dbReference>
<evidence type="ECO:0000256" key="1">
    <source>
        <dbReference type="ARBA" id="ARBA00005163"/>
    </source>
</evidence>
<evidence type="ECO:0000256" key="2">
    <source>
        <dbReference type="ARBA" id="ARBA00010566"/>
    </source>
</evidence>
<gene>
    <name evidence="6" type="ORF">MMF94_32125</name>
</gene>
<comment type="pathway">
    <text evidence="1">Carbohydrate metabolism; tricarboxylic acid cycle.</text>
</comment>
<dbReference type="InterPro" id="IPR009061">
    <property type="entry name" value="DNA-bd_dom_put_sf"/>
</dbReference>
<dbReference type="RefSeq" id="WP_241041182.1">
    <property type="nucleotide sequence ID" value="NZ_BAAAJF010000030.1"/>
</dbReference>
<name>A0ABS9TP93_9PSEU</name>
<dbReference type="EMBL" id="JAKXMK010000032">
    <property type="protein sequence ID" value="MCH6170373.1"/>
    <property type="molecule type" value="Genomic_DNA"/>
</dbReference>
<reference evidence="6 7" key="1">
    <citation type="submission" date="2022-03" db="EMBL/GenBank/DDBJ databases">
        <title>Pseudonocardia alaer sp. nov., a novel actinomycete isolated from reed forest soil.</title>
        <authorList>
            <person name="Wang L."/>
        </authorList>
    </citation>
    <scope>NUCLEOTIDE SEQUENCE [LARGE SCALE GENOMIC DNA]</scope>
    <source>
        <strain evidence="6 7">Y-16303</strain>
    </source>
</reference>
<dbReference type="Proteomes" id="UP001299970">
    <property type="component" value="Unassembled WGS sequence"/>
</dbReference>
<feature type="domain" description="Helix-turn-helix" evidence="5">
    <location>
        <begin position="13"/>
        <end position="62"/>
    </location>
</feature>
<dbReference type="Gene3D" id="1.10.230.10">
    <property type="entry name" value="Cytochrome P450-Terp, domain 2"/>
    <property type="match status" value="1"/>
</dbReference>
<comment type="similarity">
    <text evidence="2">Belongs to the citrate synthase family.</text>
</comment>
<sequence>MSTSAGPRSDVISIAQAAGLLGVKPATVYAYISRGQLSSSRLPDDRRSWLSRTEVEEFARRRGARPLAVPLPLDLRLPEAASSAPAGTSVGWIADDRLLFRGLDATGLAVSVPYAEVAELLWTGAIAPGRLHRLDARLRRSIQRTQAAMPESSLPLDRLKATAILLGAADPFRYDLSRPAVLSAARTLAPAFVESLPLLAAAEATDGRDVDGRDTDSGDDLATRLWSRLTPAPPGEAQLALLSAALVLLAEHGLGPSTRAAREAAASAADPYSVVLAGMSVASGLLLGGGSSLAVQAWLEEIDTVAAVSRVLADRLLRGDKVSGFGQPRYRVPDPRAALLLELLAASRGDPERQRIVTAVVAAVRERRGLAPNAEFALGAMCFVHGMPRGAGEAVLVIARCAGWIAHAVEEYEATPGPHAPLSRT</sequence>
<dbReference type="Pfam" id="PF00285">
    <property type="entry name" value="Citrate_synt"/>
    <property type="match status" value="1"/>
</dbReference>
<evidence type="ECO:0000313" key="7">
    <source>
        <dbReference type="Proteomes" id="UP001299970"/>
    </source>
</evidence>
<proteinExistence type="inferred from homology"/>
<dbReference type="Gene3D" id="1.10.580.10">
    <property type="entry name" value="Citrate Synthase, domain 1"/>
    <property type="match status" value="1"/>
</dbReference>
<accession>A0ABS9TP93</accession>
<dbReference type="EC" id="2.3.3.16" evidence="3"/>
<dbReference type="PRINTS" id="PR00143">
    <property type="entry name" value="CITRTSNTHASE"/>
</dbReference>
<dbReference type="Pfam" id="PF12728">
    <property type="entry name" value="HTH_17"/>
    <property type="match status" value="1"/>
</dbReference>
<comment type="caution">
    <text evidence="6">The sequence shown here is derived from an EMBL/GenBank/DDBJ whole genome shotgun (WGS) entry which is preliminary data.</text>
</comment>
<dbReference type="InterPro" id="IPR002020">
    <property type="entry name" value="Citrate_synthase"/>
</dbReference>
<dbReference type="InterPro" id="IPR016142">
    <property type="entry name" value="Citrate_synth-like_lrg_a-sub"/>
</dbReference>
<dbReference type="InterPro" id="IPR041657">
    <property type="entry name" value="HTH_17"/>
</dbReference>
<evidence type="ECO:0000259" key="5">
    <source>
        <dbReference type="Pfam" id="PF12728"/>
    </source>
</evidence>
<evidence type="ECO:0000313" key="6">
    <source>
        <dbReference type="EMBL" id="MCH6170373.1"/>
    </source>
</evidence>